<evidence type="ECO:0000313" key="1">
    <source>
        <dbReference type="EMBL" id="EGG21106.1"/>
    </source>
</evidence>
<dbReference type="RefSeq" id="XP_004358956.1">
    <property type="nucleotide sequence ID" value="XM_004358899.1"/>
</dbReference>
<dbReference type="GeneID" id="14873284"/>
<evidence type="ECO:0000313" key="2">
    <source>
        <dbReference type="Proteomes" id="UP000007797"/>
    </source>
</evidence>
<sequence length="434" mass="50284">MSKRRRSSSTRQEDEKKKHRILTLADRSIRICTCVNAHELRDALSSHYSLHTVSVYSKLIKNHWIDKEDMCPMHRAKVERGLLPSYNFEQGLRPEYRVCRFIVDDSKSWRRSLSRVSKRVFSFVSTSLYTDITIRPSRDTWEHISNNYCLLKKATTLTVLPAVRLVFFPAVTDQIHHLAANNLYSSVEKIHLLEEVADLDKMACAMPRLKSMVQHCELSEFTITKWLTNFKNLTSINLLNSKLIGFDVDQLPSMIKADSQLRKILLPKYFNWNTLDVAVKQRLSIISMRSESPSHKSTINYAEIQQQDFPKLKHVHLVQILSDTNRVVWDQLVLPESVVKLTLCTPPPNVNPFTRNKHIRTVRFKNSKTPNYSDIPIMTIHLLLSKKALLFGQTNLSKIIIDTPVDVVDTDIIQFKEMGYRFIGSTPSSNDQYR</sequence>
<accession>F4PUT7</accession>
<organism evidence="1 2">
    <name type="scientific">Cavenderia fasciculata</name>
    <name type="common">Slime mold</name>
    <name type="synonym">Dictyostelium fasciculatum</name>
    <dbReference type="NCBI Taxonomy" id="261658"/>
    <lineage>
        <taxon>Eukaryota</taxon>
        <taxon>Amoebozoa</taxon>
        <taxon>Evosea</taxon>
        <taxon>Eumycetozoa</taxon>
        <taxon>Dictyostelia</taxon>
        <taxon>Acytosteliales</taxon>
        <taxon>Cavenderiaceae</taxon>
        <taxon>Cavenderia</taxon>
    </lineage>
</organism>
<name>F4PUT7_CACFS</name>
<dbReference type="EMBL" id="GL883010">
    <property type="protein sequence ID" value="EGG21106.1"/>
    <property type="molecule type" value="Genomic_DNA"/>
</dbReference>
<keyword evidence="2" id="KW-1185">Reference proteome</keyword>
<dbReference type="KEGG" id="dfa:DFA_00981"/>
<gene>
    <name evidence="1" type="ORF">DFA_00981</name>
</gene>
<reference evidence="2" key="1">
    <citation type="journal article" date="2011" name="Genome Res.">
        <title>Phylogeny-wide analysis of social amoeba genomes highlights ancient origins for complex intercellular communication.</title>
        <authorList>
            <person name="Heidel A.J."/>
            <person name="Lawal H.M."/>
            <person name="Felder M."/>
            <person name="Schilde C."/>
            <person name="Helps N.R."/>
            <person name="Tunggal B."/>
            <person name="Rivero F."/>
            <person name="John U."/>
            <person name="Schleicher M."/>
            <person name="Eichinger L."/>
            <person name="Platzer M."/>
            <person name="Noegel A.A."/>
            <person name="Schaap P."/>
            <person name="Gloeckner G."/>
        </authorList>
    </citation>
    <scope>NUCLEOTIDE SEQUENCE [LARGE SCALE GENOMIC DNA]</scope>
    <source>
        <strain evidence="2">SH3</strain>
    </source>
</reference>
<proteinExistence type="predicted"/>
<dbReference type="STRING" id="1054147.F4PUT7"/>
<dbReference type="Proteomes" id="UP000007797">
    <property type="component" value="Unassembled WGS sequence"/>
</dbReference>
<protein>
    <submittedName>
        <fullName evidence="1">Uncharacterized protein</fullName>
    </submittedName>
</protein>
<dbReference type="AlphaFoldDB" id="F4PUT7"/>